<accession>C1N1T3</accession>
<feature type="region of interest" description="Disordered" evidence="2">
    <location>
        <begin position="452"/>
        <end position="475"/>
    </location>
</feature>
<organism evidence="4">
    <name type="scientific">Micromonas pusilla (strain CCMP1545)</name>
    <name type="common">Picoplanktonic green alga</name>
    <dbReference type="NCBI Taxonomy" id="564608"/>
    <lineage>
        <taxon>Eukaryota</taxon>
        <taxon>Viridiplantae</taxon>
        <taxon>Chlorophyta</taxon>
        <taxon>Mamiellophyceae</taxon>
        <taxon>Mamiellales</taxon>
        <taxon>Mamiellaceae</taxon>
        <taxon>Micromonas</taxon>
    </lineage>
</organism>
<name>C1N1T3_MICPC</name>
<keyword evidence="1" id="KW-0413">Isomerase</keyword>
<reference evidence="3 4" key="1">
    <citation type="journal article" date="2009" name="Science">
        <title>Green evolution and dynamic adaptations revealed by genomes of the marine picoeukaryotes Micromonas.</title>
        <authorList>
            <person name="Worden A.Z."/>
            <person name="Lee J.H."/>
            <person name="Mock T."/>
            <person name="Rouze P."/>
            <person name="Simmons M.P."/>
            <person name="Aerts A.L."/>
            <person name="Allen A.E."/>
            <person name="Cuvelier M.L."/>
            <person name="Derelle E."/>
            <person name="Everett M.V."/>
            <person name="Foulon E."/>
            <person name="Grimwood J."/>
            <person name="Gundlach H."/>
            <person name="Henrissat B."/>
            <person name="Napoli C."/>
            <person name="McDonald S.M."/>
            <person name="Parker M.S."/>
            <person name="Rombauts S."/>
            <person name="Salamov A."/>
            <person name="Von Dassow P."/>
            <person name="Badger J.H."/>
            <person name="Coutinho P.M."/>
            <person name="Demir E."/>
            <person name="Dubchak I."/>
            <person name="Gentemann C."/>
            <person name="Eikrem W."/>
            <person name="Gready J.E."/>
            <person name="John U."/>
            <person name="Lanier W."/>
            <person name="Lindquist E.A."/>
            <person name="Lucas S."/>
            <person name="Mayer K.F."/>
            <person name="Moreau H."/>
            <person name="Not F."/>
            <person name="Otillar R."/>
            <person name="Panaud O."/>
            <person name="Pangilinan J."/>
            <person name="Paulsen I."/>
            <person name="Piegu B."/>
            <person name="Poliakov A."/>
            <person name="Robbens S."/>
            <person name="Schmutz J."/>
            <person name="Toulza E."/>
            <person name="Wyss T."/>
            <person name="Zelensky A."/>
            <person name="Zhou K."/>
            <person name="Armbrust E.V."/>
            <person name="Bhattacharya D."/>
            <person name="Goodenough U.W."/>
            <person name="Van de Peer Y."/>
            <person name="Grigoriev I.V."/>
        </authorList>
    </citation>
    <scope>NUCLEOTIDE SEQUENCE [LARGE SCALE GENOMIC DNA]</scope>
    <source>
        <strain evidence="3 4">CCMP1545</strain>
    </source>
</reference>
<dbReference type="RefSeq" id="XP_003062174.1">
    <property type="nucleotide sequence ID" value="XM_003062128.1"/>
</dbReference>
<dbReference type="InterPro" id="IPR020103">
    <property type="entry name" value="PsdUridine_synth_cat_dom_sf"/>
</dbReference>
<feature type="compositionally biased region" description="Low complexity" evidence="2">
    <location>
        <begin position="27"/>
        <end position="48"/>
    </location>
</feature>
<dbReference type="Gene3D" id="3.30.70.580">
    <property type="entry name" value="Pseudouridine synthase I, catalytic domain, N-terminal subdomain"/>
    <property type="match status" value="1"/>
</dbReference>
<keyword evidence="4" id="KW-1185">Reference proteome</keyword>
<dbReference type="KEGG" id="mpp:MICPUCDRAFT_51723"/>
<dbReference type="GO" id="GO:0003723">
    <property type="term" value="F:RNA binding"/>
    <property type="evidence" value="ECO:0007669"/>
    <property type="project" value="InterPro"/>
</dbReference>
<dbReference type="GeneID" id="9687408"/>
<dbReference type="PANTHER" id="PTHR11142">
    <property type="entry name" value="PSEUDOURIDYLATE SYNTHASE"/>
    <property type="match status" value="1"/>
</dbReference>
<evidence type="ECO:0000256" key="1">
    <source>
        <dbReference type="ARBA" id="ARBA00023235"/>
    </source>
</evidence>
<gene>
    <name evidence="3" type="ORF">MICPUCDRAFT_51723</name>
</gene>
<dbReference type="Proteomes" id="UP000001876">
    <property type="component" value="Unassembled WGS sequence"/>
</dbReference>
<dbReference type="Gene3D" id="3.30.70.660">
    <property type="entry name" value="Pseudouridine synthase I, catalytic domain, C-terminal subdomain"/>
    <property type="match status" value="1"/>
</dbReference>
<evidence type="ECO:0000313" key="4">
    <source>
        <dbReference type="Proteomes" id="UP000001876"/>
    </source>
</evidence>
<evidence type="ECO:0000313" key="3">
    <source>
        <dbReference type="EMBL" id="EEH53886.1"/>
    </source>
</evidence>
<dbReference type="InterPro" id="IPR001406">
    <property type="entry name" value="PsdUridine_synth_TruA"/>
</dbReference>
<dbReference type="OMA" id="GYTEFDP"/>
<dbReference type="eggNOG" id="KOG2553">
    <property type="taxonomic scope" value="Eukaryota"/>
</dbReference>
<dbReference type="EMBL" id="GG663745">
    <property type="protein sequence ID" value="EEH53886.1"/>
    <property type="molecule type" value="Genomic_DNA"/>
</dbReference>
<dbReference type="SUPFAM" id="SSF55120">
    <property type="entry name" value="Pseudouridine synthase"/>
    <property type="match status" value="1"/>
</dbReference>
<evidence type="ECO:0000256" key="2">
    <source>
        <dbReference type="SAM" id="MobiDB-lite"/>
    </source>
</evidence>
<dbReference type="GO" id="GO:0031119">
    <property type="term" value="P:tRNA pseudouridine synthesis"/>
    <property type="evidence" value="ECO:0007669"/>
    <property type="project" value="TreeGrafter"/>
</dbReference>
<feature type="compositionally biased region" description="Basic and acidic residues" evidence="2">
    <location>
        <begin position="54"/>
        <end position="70"/>
    </location>
</feature>
<protein>
    <submittedName>
        <fullName evidence="3">Predicted protein</fullName>
    </submittedName>
</protein>
<dbReference type="PANTHER" id="PTHR11142:SF0">
    <property type="entry name" value="TRNA PSEUDOURIDINE SYNTHASE-LIKE 1"/>
    <property type="match status" value="1"/>
</dbReference>
<proteinExistence type="predicted"/>
<dbReference type="InterPro" id="IPR020095">
    <property type="entry name" value="PsdUridine_synth_TruA_C"/>
</dbReference>
<dbReference type="GO" id="GO:0009982">
    <property type="term" value="F:pseudouridine synthase activity"/>
    <property type="evidence" value="ECO:0007669"/>
    <property type="project" value="InterPro"/>
</dbReference>
<dbReference type="OrthoDB" id="271910at2759"/>
<dbReference type="AlphaFoldDB" id="C1N1T3"/>
<dbReference type="InterPro" id="IPR020094">
    <property type="entry name" value="TruA/RsuA/RluB/E/F_N"/>
</dbReference>
<sequence length="554" mass="58092">MSARACAAFSSALLTSRVIMGRGGGARASSSSSARAPSRASPSASSSSGGLGEVEGRSRPSRAASDDLPRAPHPSLTIVLPMPPAIDGDDDDGDVFDDVLLGGEIRAGMHFNRAAMGPVRACRFLEDERAWDGVARFVRALARGTRCLSDLSPAPARGAGATNVTDDASPLQPAGVCRGVGVGQDGVRLDAHPPTRRGKKPRHTYKAAVAYYGPAFAGWAWLPSDGATDALFRAPDDERGGGAGGGGAEWTPGAHSVVATMQRALNPLFAGDKERPIQCAGRTDKGVSALAQTVSFWTLNDLDPAEIVAAVNEGSPAGRAGALRVPSFQSPPSTPFNSASDAFQLHPDIRSYGTTLRVTSAPEKVTERFHATFAATWRRYVYILPINRIDRIDGKTGDGDESYDVDPSAVDAMLRKLSGKTVDATAFARDTPQGKPSSCRVKVARAFLSRVPSSVGDGDEEIRDEDETPTNPSTHQPVCVVELVADRFLRKQVRVLVATAAREANCGATSDVLLALSRAGGSARERRMATAPPAPAVGLVFAGVGYGDHPEWDA</sequence>
<feature type="region of interest" description="Disordered" evidence="2">
    <location>
        <begin position="23"/>
        <end position="91"/>
    </location>
</feature>
<feature type="compositionally biased region" description="Acidic residues" evidence="2">
    <location>
        <begin position="457"/>
        <end position="468"/>
    </location>
</feature>
<dbReference type="STRING" id="564608.C1N1T3"/>